<protein>
    <submittedName>
        <fullName evidence="3">FCGR3 protein</fullName>
    </submittedName>
</protein>
<dbReference type="SUPFAM" id="SSF48726">
    <property type="entry name" value="Immunoglobulin"/>
    <property type="match status" value="1"/>
</dbReference>
<gene>
    <name evidence="3" type="primary">Fcgr3_2</name>
    <name evidence="3" type="ORF">PYCJOC_R15040</name>
</gene>
<feature type="non-terminal residue" evidence="3">
    <location>
        <position position="81"/>
    </location>
</feature>
<evidence type="ECO:0000259" key="1">
    <source>
        <dbReference type="SMART" id="SM00408"/>
    </source>
</evidence>
<keyword evidence="4" id="KW-1185">Reference proteome</keyword>
<name>A0A7L2NMF3_PYCJO</name>
<dbReference type="AlphaFoldDB" id="A0A7L2NMF3"/>
<dbReference type="Gene3D" id="2.60.40.10">
    <property type="entry name" value="Immunoglobulins"/>
    <property type="match status" value="1"/>
</dbReference>
<dbReference type="SMART" id="SM00408">
    <property type="entry name" value="IGc2"/>
    <property type="match status" value="1"/>
</dbReference>
<dbReference type="OrthoDB" id="6151406at2759"/>
<comment type="caution">
    <text evidence="3">The sequence shown here is derived from an EMBL/GenBank/DDBJ whole genome shotgun (WGS) entry which is preliminary data.</text>
</comment>
<dbReference type="InterPro" id="IPR036179">
    <property type="entry name" value="Ig-like_dom_sf"/>
</dbReference>
<proteinExistence type="predicted"/>
<feature type="domain" description="Immunoglobulin subtype 2" evidence="1">
    <location>
        <begin position="10"/>
        <end position="70"/>
    </location>
</feature>
<dbReference type="EMBL" id="VWYP01007122">
    <property type="protein sequence ID" value="NXR73460.1"/>
    <property type="molecule type" value="Genomic_DNA"/>
</dbReference>
<dbReference type="InterPro" id="IPR003599">
    <property type="entry name" value="Ig_sub"/>
</dbReference>
<organism evidence="3 4">
    <name type="scientific">Pycnonotus jocosus</name>
    <name type="common">Red-whiskered bulbul</name>
    <name type="synonym">Lanius jocosus</name>
    <dbReference type="NCBI Taxonomy" id="182897"/>
    <lineage>
        <taxon>Eukaryota</taxon>
        <taxon>Metazoa</taxon>
        <taxon>Chordata</taxon>
        <taxon>Craniata</taxon>
        <taxon>Vertebrata</taxon>
        <taxon>Euteleostomi</taxon>
        <taxon>Archelosauria</taxon>
        <taxon>Archosauria</taxon>
        <taxon>Dinosauria</taxon>
        <taxon>Saurischia</taxon>
        <taxon>Theropoda</taxon>
        <taxon>Coelurosauria</taxon>
        <taxon>Aves</taxon>
        <taxon>Neognathae</taxon>
        <taxon>Neoaves</taxon>
        <taxon>Telluraves</taxon>
        <taxon>Australaves</taxon>
        <taxon>Passeriformes</taxon>
        <taxon>Sylvioidea</taxon>
        <taxon>Pycnonotidae</taxon>
        <taxon>Pycnonotus</taxon>
    </lineage>
</organism>
<evidence type="ECO:0000313" key="4">
    <source>
        <dbReference type="Proteomes" id="UP000535705"/>
    </source>
</evidence>
<dbReference type="SMART" id="SM00409">
    <property type="entry name" value="IG"/>
    <property type="match status" value="1"/>
</dbReference>
<accession>A0A7L2NMF3</accession>
<sequence length="81" mass="9139">VLQVLAQVLVEGDTVTLRCRGWQDMSVTGVQFYHGDKEVRMSLRGTELSLSPLQLHYSGRYSCAARVKSGRSREWQESVPV</sequence>
<dbReference type="Pfam" id="PF13895">
    <property type="entry name" value="Ig_2"/>
    <property type="match status" value="1"/>
</dbReference>
<reference evidence="3 4" key="1">
    <citation type="submission" date="2019-09" db="EMBL/GenBank/DDBJ databases">
        <title>Bird 10,000 Genomes (B10K) Project - Family phase.</title>
        <authorList>
            <person name="Zhang G."/>
        </authorList>
    </citation>
    <scope>NUCLEOTIDE SEQUENCE [LARGE SCALE GENOMIC DNA]</scope>
    <source>
        <strain evidence="3">B10K-DU-002-42</strain>
        <tissue evidence="3">Muscle</tissue>
    </source>
</reference>
<feature type="domain" description="Immunoglobulin" evidence="2">
    <location>
        <begin position="4"/>
        <end position="80"/>
    </location>
</feature>
<dbReference type="InterPro" id="IPR013783">
    <property type="entry name" value="Ig-like_fold"/>
</dbReference>
<feature type="non-terminal residue" evidence="3">
    <location>
        <position position="1"/>
    </location>
</feature>
<evidence type="ECO:0000259" key="2">
    <source>
        <dbReference type="SMART" id="SM00409"/>
    </source>
</evidence>
<dbReference type="Proteomes" id="UP000535705">
    <property type="component" value="Unassembled WGS sequence"/>
</dbReference>
<dbReference type="InterPro" id="IPR003598">
    <property type="entry name" value="Ig_sub2"/>
</dbReference>
<evidence type="ECO:0000313" key="3">
    <source>
        <dbReference type="EMBL" id="NXR73460.1"/>
    </source>
</evidence>